<dbReference type="SUPFAM" id="SSF55961">
    <property type="entry name" value="Bet v1-like"/>
    <property type="match status" value="1"/>
</dbReference>
<dbReference type="Pfam" id="PF08327">
    <property type="entry name" value="AHSA1"/>
    <property type="match status" value="1"/>
</dbReference>
<proteinExistence type="inferred from homology"/>
<protein>
    <submittedName>
        <fullName evidence="3">SRPBCC domain-containing protein</fullName>
    </submittedName>
</protein>
<dbReference type="Proteomes" id="UP001596233">
    <property type="component" value="Unassembled WGS sequence"/>
</dbReference>
<dbReference type="InterPro" id="IPR013538">
    <property type="entry name" value="ASHA1/2-like_C"/>
</dbReference>
<comment type="caution">
    <text evidence="3">The sequence shown here is derived from an EMBL/GenBank/DDBJ whole genome shotgun (WGS) entry which is preliminary data.</text>
</comment>
<dbReference type="InterPro" id="IPR023393">
    <property type="entry name" value="START-like_dom_sf"/>
</dbReference>
<dbReference type="RefSeq" id="WP_379235519.1">
    <property type="nucleotide sequence ID" value="NZ_JBHSTE010000004.1"/>
</dbReference>
<accession>A0ABW1V8I6</accession>
<name>A0ABW1V8I6_9BACL</name>
<organism evidence="3 4">
    <name type="scientific">Paenibacillus septentrionalis</name>
    <dbReference type="NCBI Taxonomy" id="429342"/>
    <lineage>
        <taxon>Bacteria</taxon>
        <taxon>Bacillati</taxon>
        <taxon>Bacillota</taxon>
        <taxon>Bacilli</taxon>
        <taxon>Bacillales</taxon>
        <taxon>Paenibacillaceae</taxon>
        <taxon>Paenibacillus</taxon>
    </lineage>
</organism>
<dbReference type="CDD" id="cd07814">
    <property type="entry name" value="SRPBCC_CalC_Aha1-like"/>
    <property type="match status" value="1"/>
</dbReference>
<evidence type="ECO:0000313" key="4">
    <source>
        <dbReference type="Proteomes" id="UP001596233"/>
    </source>
</evidence>
<feature type="domain" description="Activator of Hsp90 ATPase homologue 1/2-like C-terminal" evidence="2">
    <location>
        <begin position="27"/>
        <end position="170"/>
    </location>
</feature>
<comment type="similarity">
    <text evidence="1">Belongs to the AHA1 family.</text>
</comment>
<sequence>MFSRAKLGKISSKVKDQSLFLEQVFPASREQVFQAFIDAEQLKQWWGPNGWELTYCEVDAKAGGFWHFCMTCTDQSKEYVGQQSWGKALYDELDTPNRIVYRDCFSNEKGDIDPEMPESLVILEFEDQAKFTRVKSEARYPSKEELDAVLKMGLITGITETWMKLDQYLKKKAE</sequence>
<evidence type="ECO:0000313" key="3">
    <source>
        <dbReference type="EMBL" id="MFC6333740.1"/>
    </source>
</evidence>
<reference evidence="4" key="1">
    <citation type="journal article" date="2019" name="Int. J. Syst. Evol. Microbiol.">
        <title>The Global Catalogue of Microorganisms (GCM) 10K type strain sequencing project: providing services to taxonomists for standard genome sequencing and annotation.</title>
        <authorList>
            <consortium name="The Broad Institute Genomics Platform"/>
            <consortium name="The Broad Institute Genome Sequencing Center for Infectious Disease"/>
            <person name="Wu L."/>
            <person name="Ma J."/>
        </authorList>
    </citation>
    <scope>NUCLEOTIDE SEQUENCE [LARGE SCALE GENOMIC DNA]</scope>
    <source>
        <strain evidence="4">PCU 280</strain>
    </source>
</reference>
<dbReference type="Gene3D" id="3.30.530.20">
    <property type="match status" value="1"/>
</dbReference>
<dbReference type="EMBL" id="JBHSTE010000004">
    <property type="protein sequence ID" value="MFC6333740.1"/>
    <property type="molecule type" value="Genomic_DNA"/>
</dbReference>
<gene>
    <name evidence="3" type="ORF">ACFP56_14020</name>
</gene>
<evidence type="ECO:0000256" key="1">
    <source>
        <dbReference type="ARBA" id="ARBA00006817"/>
    </source>
</evidence>
<keyword evidence="4" id="KW-1185">Reference proteome</keyword>
<evidence type="ECO:0000259" key="2">
    <source>
        <dbReference type="Pfam" id="PF08327"/>
    </source>
</evidence>